<proteinExistence type="predicted"/>
<feature type="compositionally biased region" description="Acidic residues" evidence="1">
    <location>
        <begin position="419"/>
        <end position="437"/>
    </location>
</feature>
<name>A0A8J2WFL3_9STRA</name>
<evidence type="ECO:0000313" key="3">
    <source>
        <dbReference type="Proteomes" id="UP000789595"/>
    </source>
</evidence>
<evidence type="ECO:0000313" key="2">
    <source>
        <dbReference type="EMBL" id="CAH0366540.1"/>
    </source>
</evidence>
<sequence>MLNINPLAALKSTFGRRKSTASRLYHIKSGPLAQARENVRRVHRQVADFERSCARRELDERHPTLRYVRGFFAAVRHHEKALSGYNEDNVEAHDSLEQATNHLIEAVSTYSTLDPSEFQAQLGVALLSAVRGLNCREAFAQYQADLKAVTEDRLGRAVQREKVKTEGYTDRKGKEHSPAEIAARAERGRQCSAMPGGRDVALESRTSAGGRGLQNEAATNASMRSLQDASARWRRRNPTRWRDDIIAVHGVDAVPPRGATLSPNGFLVCSYISQGLQFPPTWDRNEIVRIVAYCRERNNVPERDQSDFGTYVSPNCGGWEVHPPVHMRRPLKMSGDPMRVYCPETRSCVFSDKDVAVTAYEKFMAPSTSNDERKKMLTVPLEAFTCAYCDHRPFGRICDRVKHEKHYCKSRPDAPEPSSSEEEESDEDESEEEESEEVVAPPSPKRARFFSWPW</sequence>
<dbReference type="AlphaFoldDB" id="A0A8J2WFL3"/>
<reference evidence="2" key="1">
    <citation type="submission" date="2021-11" db="EMBL/GenBank/DDBJ databases">
        <authorList>
            <consortium name="Genoscope - CEA"/>
            <person name="William W."/>
        </authorList>
    </citation>
    <scope>NUCLEOTIDE SEQUENCE</scope>
</reference>
<dbReference type="Proteomes" id="UP000789595">
    <property type="component" value="Unassembled WGS sequence"/>
</dbReference>
<keyword evidence="3" id="KW-1185">Reference proteome</keyword>
<protein>
    <submittedName>
        <fullName evidence="2">Uncharacterized protein</fullName>
    </submittedName>
</protein>
<organism evidence="2 3">
    <name type="scientific">Pelagomonas calceolata</name>
    <dbReference type="NCBI Taxonomy" id="35677"/>
    <lineage>
        <taxon>Eukaryota</taxon>
        <taxon>Sar</taxon>
        <taxon>Stramenopiles</taxon>
        <taxon>Ochrophyta</taxon>
        <taxon>Pelagophyceae</taxon>
        <taxon>Pelagomonadales</taxon>
        <taxon>Pelagomonadaceae</taxon>
        <taxon>Pelagomonas</taxon>
    </lineage>
</organism>
<dbReference type="EMBL" id="CAKKNE010000001">
    <property type="protein sequence ID" value="CAH0366540.1"/>
    <property type="molecule type" value="Genomic_DNA"/>
</dbReference>
<feature type="region of interest" description="Disordered" evidence="1">
    <location>
        <begin position="408"/>
        <end position="454"/>
    </location>
</feature>
<evidence type="ECO:0000256" key="1">
    <source>
        <dbReference type="SAM" id="MobiDB-lite"/>
    </source>
</evidence>
<accession>A0A8J2WFL3</accession>
<gene>
    <name evidence="2" type="ORF">PECAL_1P30370</name>
</gene>
<comment type="caution">
    <text evidence="2">The sequence shown here is derived from an EMBL/GenBank/DDBJ whole genome shotgun (WGS) entry which is preliminary data.</text>
</comment>